<accession>A0A9P8HYZ9</accession>
<evidence type="ECO:0000313" key="3">
    <source>
        <dbReference type="Proteomes" id="UP000826573"/>
    </source>
</evidence>
<feature type="region of interest" description="Disordered" evidence="1">
    <location>
        <begin position="502"/>
        <end position="530"/>
    </location>
</feature>
<keyword evidence="3" id="KW-1185">Reference proteome</keyword>
<evidence type="ECO:0000256" key="1">
    <source>
        <dbReference type="SAM" id="MobiDB-lite"/>
    </source>
</evidence>
<dbReference type="EMBL" id="JAIMJC010000001">
    <property type="protein sequence ID" value="KAH0532515.1"/>
    <property type="molecule type" value="Genomic_DNA"/>
</dbReference>
<name>A0A9P8HYZ9_9HYPO</name>
<proteinExistence type="predicted"/>
<evidence type="ECO:0000313" key="2">
    <source>
        <dbReference type="EMBL" id="KAH0532515.1"/>
    </source>
</evidence>
<reference evidence="2 3" key="1">
    <citation type="submission" date="2021-08" db="EMBL/GenBank/DDBJ databases">
        <title>The highly contiguous genome resource for Trichoderma semiorbis FJ059, a fungal antagonistic to plant pathogens.</title>
        <authorList>
            <person name="Liu T."/>
        </authorList>
    </citation>
    <scope>NUCLEOTIDE SEQUENCE [LARGE SCALE GENOMIC DNA]</scope>
    <source>
        <strain evidence="2 3">FJ059</strain>
    </source>
</reference>
<protein>
    <submittedName>
        <fullName evidence="2">Uncharacterized protein</fullName>
    </submittedName>
</protein>
<dbReference type="PANTHER" id="PTHR42055">
    <property type="entry name" value="YALI0E03476P"/>
    <property type="match status" value="1"/>
</dbReference>
<feature type="region of interest" description="Disordered" evidence="1">
    <location>
        <begin position="57"/>
        <end position="95"/>
    </location>
</feature>
<dbReference type="PANTHER" id="PTHR42055:SF1">
    <property type="entry name" value="YALI0E03476P"/>
    <property type="match status" value="1"/>
</dbReference>
<organism evidence="2 3">
    <name type="scientific">Trichoderma semiorbis</name>
    <dbReference type="NCBI Taxonomy" id="1491008"/>
    <lineage>
        <taxon>Eukaryota</taxon>
        <taxon>Fungi</taxon>
        <taxon>Dikarya</taxon>
        <taxon>Ascomycota</taxon>
        <taxon>Pezizomycotina</taxon>
        <taxon>Sordariomycetes</taxon>
        <taxon>Hypocreomycetidae</taxon>
        <taxon>Hypocreales</taxon>
        <taxon>Hypocreaceae</taxon>
        <taxon>Trichoderma</taxon>
    </lineage>
</organism>
<dbReference type="Proteomes" id="UP000826573">
    <property type="component" value="Unassembled WGS sequence"/>
</dbReference>
<dbReference type="AlphaFoldDB" id="A0A9P8HYZ9"/>
<gene>
    <name evidence="2" type="ORF">TsFJ059_001198</name>
</gene>
<sequence>MLKPSTRTLWGWPLSRLSPRRLPALLILLSLFALLLIGSLTWAVPASPGLSAYEHNISRPRLRPRPSDAPPKEPEVSRPSQLPQSPPHQESREYDGSHWLADERGLSTPYSSAITLDNERVLLPPLKARRPIYCYYDKTIKKTKDERDAEKELLLTWRRAWWAQGFRPVILGVAEAKSNPNYEQVRKMAASSELREDLMRWLAWDTVNGGILSEFTVLPTVPRQDPLLLLLRQGEYANLTKWADLDDAFLVGQETDVRLAIQSILLKEGIDKVTSVTTALSDDTITVDKTKTPLAYYSSKVIDKKYAQIIEKENRAETLRNLNKLINYHLLVAWQNTFPEGIEIVKPHPQHATAMLAGALKLAKSLSSCPASPMPSTCPPNLPHCFPCVASPMAVSTPSRLRKSPNIFTIGLVPHPWSFALVDNLRESINVTWILDSPRDSWLSAVTLAYLGSGVSSNRRVVRFKELVADEADSIHSLWLSAENEVPSDMDWYFGFALPEKSMSDGKSRSPVPADRLPKEDEEPDVLNGPVTSDEEVARERAILDRARSVILMNSKSLNNGTKVRASLEAWNMADTEAWRFTRAFNARRFVEREDWQKETLSTSGIESSLRAHN</sequence>
<comment type="caution">
    <text evidence="2">The sequence shown here is derived from an EMBL/GenBank/DDBJ whole genome shotgun (WGS) entry which is preliminary data.</text>
</comment>